<name>A0A699ZMT0_HAELA</name>
<dbReference type="EMBL" id="BLLF01002457">
    <property type="protein sequence ID" value="GFH24147.1"/>
    <property type="molecule type" value="Genomic_DNA"/>
</dbReference>
<feature type="region of interest" description="Disordered" evidence="1">
    <location>
        <begin position="34"/>
        <end position="62"/>
    </location>
</feature>
<feature type="region of interest" description="Disordered" evidence="1">
    <location>
        <begin position="154"/>
        <end position="174"/>
    </location>
</feature>
<protein>
    <submittedName>
        <fullName evidence="2">Uncharacterized protein</fullName>
    </submittedName>
</protein>
<comment type="caution">
    <text evidence="2">The sequence shown here is derived from an EMBL/GenBank/DDBJ whole genome shotgun (WGS) entry which is preliminary data.</text>
</comment>
<organism evidence="2 3">
    <name type="scientific">Haematococcus lacustris</name>
    <name type="common">Green alga</name>
    <name type="synonym">Haematococcus pluvialis</name>
    <dbReference type="NCBI Taxonomy" id="44745"/>
    <lineage>
        <taxon>Eukaryota</taxon>
        <taxon>Viridiplantae</taxon>
        <taxon>Chlorophyta</taxon>
        <taxon>core chlorophytes</taxon>
        <taxon>Chlorophyceae</taxon>
        <taxon>CS clade</taxon>
        <taxon>Chlamydomonadales</taxon>
        <taxon>Haematococcaceae</taxon>
        <taxon>Haematococcus</taxon>
    </lineage>
</organism>
<proteinExistence type="predicted"/>
<evidence type="ECO:0000256" key="1">
    <source>
        <dbReference type="SAM" id="MobiDB-lite"/>
    </source>
</evidence>
<keyword evidence="3" id="KW-1185">Reference proteome</keyword>
<feature type="compositionally biased region" description="Basic residues" evidence="1">
    <location>
        <begin position="34"/>
        <end position="43"/>
    </location>
</feature>
<gene>
    <name evidence="2" type="ORF">HaLaN_21882</name>
</gene>
<feature type="compositionally biased region" description="Polar residues" evidence="1">
    <location>
        <begin position="161"/>
        <end position="174"/>
    </location>
</feature>
<evidence type="ECO:0000313" key="2">
    <source>
        <dbReference type="EMBL" id="GFH24147.1"/>
    </source>
</evidence>
<sequence>MQVSCFAGRGDLLHAHIGKFKLVRKATARLNAHRVMAKRKRKGSGKEKKGPPKKPTVSSRLARLKASNDRSAGMAGTRADVKCVASALCVPALLVSPHCALACHLRASTEPQLDQVVQHAQASQQGVSTRTVETVETVETVSACAYTTHAPSPLPEAAAAQVQQQRPMQWDSPT</sequence>
<evidence type="ECO:0000313" key="3">
    <source>
        <dbReference type="Proteomes" id="UP000485058"/>
    </source>
</evidence>
<accession>A0A699ZMT0</accession>
<reference evidence="2 3" key="1">
    <citation type="submission" date="2020-02" db="EMBL/GenBank/DDBJ databases">
        <title>Draft genome sequence of Haematococcus lacustris strain NIES-144.</title>
        <authorList>
            <person name="Morimoto D."/>
            <person name="Nakagawa S."/>
            <person name="Yoshida T."/>
            <person name="Sawayama S."/>
        </authorList>
    </citation>
    <scope>NUCLEOTIDE SEQUENCE [LARGE SCALE GENOMIC DNA]</scope>
    <source>
        <strain evidence="2 3">NIES-144</strain>
    </source>
</reference>
<dbReference type="AlphaFoldDB" id="A0A699ZMT0"/>
<dbReference type="Proteomes" id="UP000485058">
    <property type="component" value="Unassembled WGS sequence"/>
</dbReference>